<feature type="domain" description="Electron transfer flavoprotein alpha subunit C-terminal" evidence="4">
    <location>
        <begin position="182"/>
        <end position="263"/>
    </location>
</feature>
<evidence type="ECO:0000313" key="7">
    <source>
        <dbReference type="Proteomes" id="UP000438093"/>
    </source>
</evidence>
<dbReference type="GO" id="GO:0033539">
    <property type="term" value="P:fatty acid beta-oxidation using acyl-CoA dehydrogenase"/>
    <property type="evidence" value="ECO:0007669"/>
    <property type="project" value="TreeGrafter"/>
</dbReference>
<evidence type="ECO:0008006" key="8">
    <source>
        <dbReference type="Google" id="ProtNLM"/>
    </source>
</evidence>
<evidence type="ECO:0000259" key="5">
    <source>
        <dbReference type="Pfam" id="PF01012"/>
    </source>
</evidence>
<name>A0A6N7RIP6_9ACTN</name>
<dbReference type="InterPro" id="IPR014729">
    <property type="entry name" value="Rossmann-like_a/b/a_fold"/>
</dbReference>
<dbReference type="SUPFAM" id="SSF52402">
    <property type="entry name" value="Adenine nucleotide alpha hydrolases-like"/>
    <property type="match status" value="1"/>
</dbReference>
<dbReference type="GO" id="GO:0009055">
    <property type="term" value="F:electron transfer activity"/>
    <property type="evidence" value="ECO:0007669"/>
    <property type="project" value="InterPro"/>
</dbReference>
<evidence type="ECO:0000256" key="1">
    <source>
        <dbReference type="ARBA" id="ARBA00005817"/>
    </source>
</evidence>
<comment type="function">
    <text evidence="3">The electron transfer flavoprotein serves as a specific electron acceptor for other dehydrogenases. It transfers the electrons to the main respiratory chain via ETF-ubiquinone oxidoreductase (ETF dehydrogenase).</text>
</comment>
<evidence type="ECO:0000256" key="2">
    <source>
        <dbReference type="ARBA" id="ARBA00011355"/>
    </source>
</evidence>
<dbReference type="PANTHER" id="PTHR43153:SF11">
    <property type="entry name" value="ELECTRON TRANSFER FLAVOPROTEIN, SUBUNIT ALPHA (ETFA)"/>
    <property type="match status" value="1"/>
</dbReference>
<dbReference type="Proteomes" id="UP000438093">
    <property type="component" value="Unassembled WGS sequence"/>
</dbReference>
<dbReference type="EMBL" id="VTFY01000001">
    <property type="protein sequence ID" value="MRX81106.1"/>
    <property type="molecule type" value="Genomic_DNA"/>
</dbReference>
<evidence type="ECO:0000313" key="6">
    <source>
        <dbReference type="EMBL" id="MRX81106.1"/>
    </source>
</evidence>
<comment type="caution">
    <text evidence="6">The sequence shown here is derived from an EMBL/GenBank/DDBJ whole genome shotgun (WGS) entry which is preliminary data.</text>
</comment>
<gene>
    <name evidence="6" type="ORF">GJG86_01130</name>
</gene>
<dbReference type="Pfam" id="PF01012">
    <property type="entry name" value="ETF"/>
    <property type="match status" value="1"/>
</dbReference>
<feature type="domain" description="Electron transfer flavoprotein alpha/beta-subunit N-terminal" evidence="5">
    <location>
        <begin position="26"/>
        <end position="163"/>
    </location>
</feature>
<dbReference type="SUPFAM" id="SSF52467">
    <property type="entry name" value="DHS-like NAD/FAD-binding domain"/>
    <property type="match status" value="1"/>
</dbReference>
<dbReference type="InterPro" id="IPR014730">
    <property type="entry name" value="ETF_a/b_N"/>
</dbReference>
<protein>
    <recommendedName>
        <fullName evidence="8">Electron transfer flavoprotein subunit alpha/FixB family protein</fullName>
    </recommendedName>
</protein>
<dbReference type="GO" id="GO:0050660">
    <property type="term" value="F:flavin adenine dinucleotide binding"/>
    <property type="evidence" value="ECO:0007669"/>
    <property type="project" value="InterPro"/>
</dbReference>
<dbReference type="InterPro" id="IPR029035">
    <property type="entry name" value="DHS-like_NAD/FAD-binding_dom"/>
</dbReference>
<reference evidence="7" key="1">
    <citation type="submission" date="2019-08" db="EMBL/GenBank/DDBJ databases">
        <title>Arthrobacter sp. nov., isolated from plateau pika and Tibetan wild ass.</title>
        <authorList>
            <person name="Ge Y."/>
        </authorList>
    </citation>
    <scope>NUCLEOTIDE SEQUENCE [LARGE SCALE GENOMIC DNA]</scope>
    <source>
        <strain evidence="7">HF-4214</strain>
    </source>
</reference>
<dbReference type="Pfam" id="PF00766">
    <property type="entry name" value="ETF_alpha"/>
    <property type="match status" value="1"/>
</dbReference>
<keyword evidence="7" id="KW-1185">Reference proteome</keyword>
<evidence type="ECO:0000256" key="3">
    <source>
        <dbReference type="ARBA" id="ARBA00025649"/>
    </source>
</evidence>
<dbReference type="InterPro" id="IPR014731">
    <property type="entry name" value="ETF_asu_C"/>
</dbReference>
<dbReference type="PANTHER" id="PTHR43153">
    <property type="entry name" value="ELECTRON TRANSFER FLAVOPROTEIN ALPHA"/>
    <property type="match status" value="1"/>
</dbReference>
<dbReference type="Gene3D" id="3.40.50.620">
    <property type="entry name" value="HUPs"/>
    <property type="match status" value="1"/>
</dbReference>
<dbReference type="AlphaFoldDB" id="A0A6N7RIP6"/>
<accession>A0A6N7RIP6</accession>
<proteinExistence type="inferred from homology"/>
<comment type="subunit">
    <text evidence="2">Heterodimer of an alpha and a beta subunit.</text>
</comment>
<sequence>MSNNWIIVGEPGEAATLAELFGCPASELNALVVGPRALADDAARCVGNVAWIETGNVPADDYAEAAAAYLLSAGADMVMGTAAPAARSAMGIVGERLGAGVVSNVIKATPGEPKLVERLTIDDRVIETVEIAAPAVLLVNPLAVEKDARSACAQPAAIEQVPARPAGRVRRTGLESAEASGLEGATRIVGVGRGVKDRDAFKAVAQLAAAMDAEIGCTMPIYTDYDYLPKDSHYIGLSGLSVTPKLYLALGVSGTSQHLAGIRNADTVVCVNKDPKAKFFCNADYGIVGTVEEMVPALTNALS</sequence>
<dbReference type="Gene3D" id="3.40.50.1220">
    <property type="entry name" value="TPP-binding domain"/>
    <property type="match status" value="1"/>
</dbReference>
<organism evidence="6 7">
    <name type="scientific">Eggerthella guodeyinii</name>
    <dbReference type="NCBI Taxonomy" id="2690837"/>
    <lineage>
        <taxon>Bacteria</taxon>
        <taxon>Bacillati</taxon>
        <taxon>Actinomycetota</taxon>
        <taxon>Coriobacteriia</taxon>
        <taxon>Eggerthellales</taxon>
        <taxon>Eggerthellaceae</taxon>
        <taxon>Eggerthella</taxon>
    </lineage>
</organism>
<dbReference type="RefSeq" id="WP_154332012.1">
    <property type="nucleotide sequence ID" value="NZ_VTFY01000001.1"/>
</dbReference>
<evidence type="ECO:0000259" key="4">
    <source>
        <dbReference type="Pfam" id="PF00766"/>
    </source>
</evidence>
<comment type="similarity">
    <text evidence="1">Belongs to the ETF alpha-subunit/FixB family.</text>
</comment>
<dbReference type="InterPro" id="IPR001308">
    <property type="entry name" value="ETF_a/FixB"/>
</dbReference>